<protein>
    <recommendedName>
        <fullName evidence="2">2-amino-4-hydroxy-6-hydroxymethyldihydropteridine diphosphokinase</fullName>
        <ecNumber evidence="2">2.7.6.3</ecNumber>
    </recommendedName>
</protein>
<dbReference type="PANTHER" id="PTHR43071">
    <property type="entry name" value="2-AMINO-4-HYDROXY-6-HYDROXYMETHYLDIHYDROPTERIDINE PYROPHOSPHOKINASE"/>
    <property type="match status" value="1"/>
</dbReference>
<organism evidence="9 10">
    <name type="scientific">Ilyobacter polytropus (strain ATCC 51220 / DSM 2926 / LMG 16218 / CuHBu1)</name>
    <dbReference type="NCBI Taxonomy" id="572544"/>
    <lineage>
        <taxon>Bacteria</taxon>
        <taxon>Fusobacteriati</taxon>
        <taxon>Fusobacteriota</taxon>
        <taxon>Fusobacteriia</taxon>
        <taxon>Fusobacteriales</taxon>
        <taxon>Fusobacteriaceae</taxon>
        <taxon>Ilyobacter</taxon>
    </lineage>
</organism>
<name>E3H7P7_ILYPC</name>
<gene>
    <name evidence="9" type="ordered locus">Ilyop_0843</name>
</gene>
<dbReference type="Gene3D" id="3.30.70.560">
    <property type="entry name" value="7,8-Dihydro-6-hydroxymethylpterin-pyrophosphokinase HPPK"/>
    <property type="match status" value="1"/>
</dbReference>
<keyword evidence="6" id="KW-0067">ATP-binding</keyword>
<dbReference type="eggNOG" id="COG0801">
    <property type="taxonomic scope" value="Bacteria"/>
</dbReference>
<dbReference type="UniPathway" id="UPA00077">
    <property type="reaction ID" value="UER00155"/>
</dbReference>
<evidence type="ECO:0000256" key="7">
    <source>
        <dbReference type="ARBA" id="ARBA00022909"/>
    </source>
</evidence>
<evidence type="ECO:0000256" key="2">
    <source>
        <dbReference type="ARBA" id="ARBA00013253"/>
    </source>
</evidence>
<dbReference type="KEGG" id="ipo:Ilyop_0843"/>
<dbReference type="PROSITE" id="PS00794">
    <property type="entry name" value="HPPK"/>
    <property type="match status" value="1"/>
</dbReference>
<dbReference type="SUPFAM" id="SSF55083">
    <property type="entry name" value="6-hydroxymethyl-7,8-dihydropterin pyrophosphokinase, HPPK"/>
    <property type="match status" value="1"/>
</dbReference>
<dbReference type="InterPro" id="IPR007553">
    <property type="entry name" value="2-thiour_desulf"/>
</dbReference>
<keyword evidence="4" id="KW-0547">Nucleotide-binding</keyword>
<dbReference type="RefSeq" id="WP_013387299.1">
    <property type="nucleotide sequence ID" value="NC_014632.1"/>
</dbReference>
<keyword evidence="7" id="KW-0289">Folate biosynthesis</keyword>
<evidence type="ECO:0000256" key="1">
    <source>
        <dbReference type="ARBA" id="ARBA00005051"/>
    </source>
</evidence>
<dbReference type="InterPro" id="IPR035907">
    <property type="entry name" value="Hppk_sf"/>
</dbReference>
<keyword evidence="3 9" id="KW-0808">Transferase</keyword>
<dbReference type="EMBL" id="CP002281">
    <property type="protein sequence ID" value="ADO82629.1"/>
    <property type="molecule type" value="Genomic_DNA"/>
</dbReference>
<keyword evidence="10" id="KW-1185">Reference proteome</keyword>
<dbReference type="EC" id="2.7.6.3" evidence="2"/>
<dbReference type="STRING" id="572544.Ilyop_0843"/>
<comment type="pathway">
    <text evidence="1">Cofactor biosynthesis; tetrahydrofolate biosynthesis; 2-amino-4-hydroxy-6-hydroxymethyl-7,8-dihydropteridine diphosphate from 7,8-dihydroneopterin triphosphate: step 4/4.</text>
</comment>
<accession>E3H7P7</accession>
<dbReference type="OrthoDB" id="9797779at2"/>
<dbReference type="HOGENOM" id="CLU_955716_0_0_0"/>
<evidence type="ECO:0000313" key="10">
    <source>
        <dbReference type="Proteomes" id="UP000006875"/>
    </source>
</evidence>
<dbReference type="InterPro" id="IPR000550">
    <property type="entry name" value="Hppk"/>
</dbReference>
<feature type="domain" description="7,8-dihydro-6-hydroxymethylpterin-pyrophosphokinase" evidence="8">
    <location>
        <begin position="91"/>
        <end position="102"/>
    </location>
</feature>
<evidence type="ECO:0000259" key="8">
    <source>
        <dbReference type="PROSITE" id="PS00794"/>
    </source>
</evidence>
<evidence type="ECO:0000256" key="6">
    <source>
        <dbReference type="ARBA" id="ARBA00022840"/>
    </source>
</evidence>
<sequence>MTKERLAYLSLGSNMGNKLYYIVSAIQRINITNGVKVSKISSFYETAPWGVTEQDSFYNIALEIKTTLLPFELLRNLQRIEIELSRIRELRWGPRTIDIDIIFYDDLKIDIQELTIPHPRYIDRNFVLKPMYEIHPHNELLLKYMKRDNSEIKKINPKILVSSCLLGENCNYKGGNNKSSLLEKLENSVLYIKICPEVMGGLETPRVPAEIKNNRVINKENTDVTEKFNKGAYLALEKALANNCSLALMKGKSPSCGYGKIYSGDFTGKLVEGDGVTAKLLIKNKIDIIPI</sequence>
<dbReference type="Pfam" id="PF01288">
    <property type="entry name" value="HPPK"/>
    <property type="match status" value="1"/>
</dbReference>
<dbReference type="GO" id="GO:0016301">
    <property type="term" value="F:kinase activity"/>
    <property type="evidence" value="ECO:0007669"/>
    <property type="project" value="UniProtKB-KW"/>
</dbReference>
<evidence type="ECO:0000256" key="4">
    <source>
        <dbReference type="ARBA" id="ARBA00022741"/>
    </source>
</evidence>
<reference evidence="9 10" key="1">
    <citation type="journal article" date="2010" name="Stand. Genomic Sci.">
        <title>Complete genome sequence of Ilyobacter polytropus type strain (CuHbu1).</title>
        <authorList>
            <person name="Sikorski J."/>
            <person name="Chertkov O."/>
            <person name="Lapidus A."/>
            <person name="Nolan M."/>
            <person name="Lucas S."/>
            <person name="Del Rio T.G."/>
            <person name="Tice H."/>
            <person name="Cheng J.F."/>
            <person name="Tapia R."/>
            <person name="Han C."/>
            <person name="Goodwin L."/>
            <person name="Pitluck S."/>
            <person name="Liolios K."/>
            <person name="Ivanova N."/>
            <person name="Mavromatis K."/>
            <person name="Mikhailova N."/>
            <person name="Pati A."/>
            <person name="Chen A."/>
            <person name="Palaniappan K."/>
            <person name="Land M."/>
            <person name="Hauser L."/>
            <person name="Chang Y.J."/>
            <person name="Jeffries C.D."/>
            <person name="Brambilla E."/>
            <person name="Yasawong M."/>
            <person name="Rohde M."/>
            <person name="Pukall R."/>
            <person name="Spring S."/>
            <person name="Goker M."/>
            <person name="Woyke T."/>
            <person name="Bristow J."/>
            <person name="Eisen J.A."/>
            <person name="Markowitz V."/>
            <person name="Hugenholtz P."/>
            <person name="Kyrpides N.C."/>
            <person name="Klenk H.P."/>
        </authorList>
    </citation>
    <scope>NUCLEOTIDE SEQUENCE [LARGE SCALE GENOMIC DNA]</scope>
    <source>
        <strain evidence="10">ATCC 51220 / DSM 2926 / LMG 16218 / CuHBu1</strain>
    </source>
</reference>
<dbReference type="CDD" id="cd00483">
    <property type="entry name" value="HPPK"/>
    <property type="match status" value="1"/>
</dbReference>
<evidence type="ECO:0000256" key="3">
    <source>
        <dbReference type="ARBA" id="ARBA00022679"/>
    </source>
</evidence>
<dbReference type="eggNOG" id="COG1683">
    <property type="taxonomic scope" value="Bacteria"/>
</dbReference>
<dbReference type="NCBIfam" id="TIGR01498">
    <property type="entry name" value="folK"/>
    <property type="match status" value="1"/>
</dbReference>
<dbReference type="AlphaFoldDB" id="E3H7P7"/>
<proteinExistence type="predicted"/>
<evidence type="ECO:0000313" key="9">
    <source>
        <dbReference type="EMBL" id="ADO82629.1"/>
    </source>
</evidence>
<dbReference type="GO" id="GO:0046654">
    <property type="term" value="P:tetrahydrofolate biosynthetic process"/>
    <property type="evidence" value="ECO:0007669"/>
    <property type="project" value="UniProtKB-UniPathway"/>
</dbReference>
<dbReference type="GO" id="GO:0005524">
    <property type="term" value="F:ATP binding"/>
    <property type="evidence" value="ECO:0007669"/>
    <property type="project" value="UniProtKB-KW"/>
</dbReference>
<evidence type="ECO:0000256" key="5">
    <source>
        <dbReference type="ARBA" id="ARBA00022777"/>
    </source>
</evidence>
<dbReference type="GO" id="GO:0003848">
    <property type="term" value="F:2-amino-4-hydroxy-6-hydroxymethyldihydropteridine diphosphokinase activity"/>
    <property type="evidence" value="ECO:0007669"/>
    <property type="project" value="UniProtKB-EC"/>
</dbReference>
<dbReference type="PANTHER" id="PTHR43071:SF1">
    <property type="entry name" value="2-AMINO-4-HYDROXY-6-HYDROXYMETHYLDIHYDROPTERIDINE PYROPHOSPHOKINASE"/>
    <property type="match status" value="1"/>
</dbReference>
<keyword evidence="5" id="KW-0418">Kinase</keyword>
<dbReference type="Pfam" id="PF04463">
    <property type="entry name" value="2-thiour_desulf"/>
    <property type="match status" value="1"/>
</dbReference>
<dbReference type="GO" id="GO:0046656">
    <property type="term" value="P:folic acid biosynthetic process"/>
    <property type="evidence" value="ECO:0007669"/>
    <property type="project" value="UniProtKB-KW"/>
</dbReference>
<dbReference type="Proteomes" id="UP000006875">
    <property type="component" value="Chromosome"/>
</dbReference>